<dbReference type="HOGENOM" id="CLU_946833_0_0_1"/>
<evidence type="ECO:0000313" key="2">
    <source>
        <dbReference type="EMBL" id="KIK53448.1"/>
    </source>
</evidence>
<evidence type="ECO:0000313" key="3">
    <source>
        <dbReference type="Proteomes" id="UP000053593"/>
    </source>
</evidence>
<reference evidence="2 3" key="1">
    <citation type="submission" date="2014-04" db="EMBL/GenBank/DDBJ databases">
        <title>Evolutionary Origins and Diversification of the Mycorrhizal Mutualists.</title>
        <authorList>
            <consortium name="DOE Joint Genome Institute"/>
            <consortium name="Mycorrhizal Genomics Consortium"/>
            <person name="Kohler A."/>
            <person name="Kuo A."/>
            <person name="Nagy L.G."/>
            <person name="Floudas D."/>
            <person name="Copeland A."/>
            <person name="Barry K.W."/>
            <person name="Cichocki N."/>
            <person name="Veneault-Fourrey C."/>
            <person name="LaButti K."/>
            <person name="Lindquist E.A."/>
            <person name="Lipzen A."/>
            <person name="Lundell T."/>
            <person name="Morin E."/>
            <person name="Murat C."/>
            <person name="Riley R."/>
            <person name="Ohm R."/>
            <person name="Sun H."/>
            <person name="Tunlid A."/>
            <person name="Henrissat B."/>
            <person name="Grigoriev I.V."/>
            <person name="Hibbett D.S."/>
            <person name="Martin F."/>
        </authorList>
    </citation>
    <scope>NUCLEOTIDE SEQUENCE [LARGE SCALE GENOMIC DNA]</scope>
    <source>
        <strain evidence="2 3">FD-317 M1</strain>
    </source>
</reference>
<accession>A0A0D0CEN8</accession>
<keyword evidence="1" id="KW-0732">Signal</keyword>
<keyword evidence="3" id="KW-1185">Reference proteome</keyword>
<sequence>MGWCLVLRVLSRILLIFIPASMREAVHPCGRLAVELLLKIASEVPSNSELATLSLLCKYYNVVFNGCPYRSPDASALSTLARHEFDRLPLQTPHPASFVKVFTADENARSETIAAALVNLNAYRVSLKGLVLSTPHIPLAYFIPFPLPHYLQSICELSLQVPYPISSLSLARSLFLPSLTVCKLFFEGTATPVKYSTIASLLRSLVGARLARLTIEFPKSSSATDIADIFTNLFDEPAFRFPLLRALKIVAESLTFSLDIFLMRHPGLEELEYFRETSLSALCTFSSPQTLPNL</sequence>
<gene>
    <name evidence="2" type="ORF">GYMLUDRAFT_63701</name>
</gene>
<dbReference type="AlphaFoldDB" id="A0A0D0CEN8"/>
<protein>
    <submittedName>
        <fullName evidence="2">Unplaced genomic scaffold GYMLUscaffold_81, whole genome shotgun sequence</fullName>
    </submittedName>
</protein>
<dbReference type="EMBL" id="KN834829">
    <property type="protein sequence ID" value="KIK53448.1"/>
    <property type="molecule type" value="Genomic_DNA"/>
</dbReference>
<feature type="signal peptide" evidence="1">
    <location>
        <begin position="1"/>
        <end position="25"/>
    </location>
</feature>
<organism evidence="2 3">
    <name type="scientific">Collybiopsis luxurians FD-317 M1</name>
    <dbReference type="NCBI Taxonomy" id="944289"/>
    <lineage>
        <taxon>Eukaryota</taxon>
        <taxon>Fungi</taxon>
        <taxon>Dikarya</taxon>
        <taxon>Basidiomycota</taxon>
        <taxon>Agaricomycotina</taxon>
        <taxon>Agaricomycetes</taxon>
        <taxon>Agaricomycetidae</taxon>
        <taxon>Agaricales</taxon>
        <taxon>Marasmiineae</taxon>
        <taxon>Omphalotaceae</taxon>
        <taxon>Collybiopsis</taxon>
        <taxon>Collybiopsis luxurians</taxon>
    </lineage>
</organism>
<dbReference type="Proteomes" id="UP000053593">
    <property type="component" value="Unassembled WGS sequence"/>
</dbReference>
<name>A0A0D0CEN8_9AGAR</name>
<proteinExistence type="predicted"/>
<feature type="chain" id="PRO_5002207872" evidence="1">
    <location>
        <begin position="26"/>
        <end position="294"/>
    </location>
</feature>
<evidence type="ECO:0000256" key="1">
    <source>
        <dbReference type="SAM" id="SignalP"/>
    </source>
</evidence>